<dbReference type="InterPro" id="IPR001227">
    <property type="entry name" value="Ac_transferase_dom_sf"/>
</dbReference>
<keyword evidence="8" id="KW-1185">Reference proteome</keyword>
<dbReference type="SUPFAM" id="SSF55048">
    <property type="entry name" value="Probable ACP-binding domain of malonyl-CoA ACP transacylase"/>
    <property type="match status" value="1"/>
</dbReference>
<keyword evidence="2 4" id="KW-0012">Acyltransferase</keyword>
<keyword evidence="1 4" id="KW-0808">Transferase</keyword>
<dbReference type="SUPFAM" id="SSF52151">
    <property type="entry name" value="FabD/lysophospholipase-like"/>
    <property type="match status" value="1"/>
</dbReference>
<dbReference type="GO" id="GO:0006633">
    <property type="term" value="P:fatty acid biosynthetic process"/>
    <property type="evidence" value="ECO:0007669"/>
    <property type="project" value="TreeGrafter"/>
</dbReference>
<dbReference type="Pfam" id="PF00698">
    <property type="entry name" value="Acyl_transf_1"/>
    <property type="match status" value="1"/>
</dbReference>
<evidence type="ECO:0000313" key="7">
    <source>
        <dbReference type="EMBL" id="MBB6061633.1"/>
    </source>
</evidence>
<dbReference type="Proteomes" id="UP000555828">
    <property type="component" value="Unassembled WGS sequence"/>
</dbReference>
<dbReference type="EC" id="2.3.1.39" evidence="4"/>
<feature type="active site" evidence="5">
    <location>
        <position position="192"/>
    </location>
</feature>
<evidence type="ECO:0000256" key="5">
    <source>
        <dbReference type="PIRSR" id="PIRSR000446-1"/>
    </source>
</evidence>
<protein>
    <recommendedName>
        <fullName evidence="4">Malonyl CoA-acyl carrier protein transacylase</fullName>
        <ecNumber evidence="4">2.3.1.39</ecNumber>
    </recommendedName>
</protein>
<dbReference type="InterPro" id="IPR004410">
    <property type="entry name" value="Malonyl_CoA-ACP_transAc_FabD"/>
</dbReference>
<dbReference type="PANTHER" id="PTHR42681:SF1">
    <property type="entry name" value="MALONYL-COA-ACYL CARRIER PROTEIN TRANSACYLASE, MITOCHONDRIAL"/>
    <property type="match status" value="1"/>
</dbReference>
<comment type="similarity">
    <text evidence="4">Belongs to the fabD family.</text>
</comment>
<evidence type="ECO:0000256" key="1">
    <source>
        <dbReference type="ARBA" id="ARBA00022679"/>
    </source>
</evidence>
<dbReference type="InterPro" id="IPR024925">
    <property type="entry name" value="Malonyl_CoA-ACP_transAc"/>
</dbReference>
<evidence type="ECO:0000313" key="8">
    <source>
        <dbReference type="Proteomes" id="UP000555828"/>
    </source>
</evidence>
<name>A0A841GPH8_9BACT</name>
<accession>A0A841GPH8</accession>
<evidence type="ECO:0000256" key="3">
    <source>
        <dbReference type="ARBA" id="ARBA00048462"/>
    </source>
</evidence>
<dbReference type="InterPro" id="IPR016036">
    <property type="entry name" value="Malonyl_transacylase_ACP-bd"/>
</dbReference>
<dbReference type="RefSeq" id="WP_184618412.1">
    <property type="nucleotide sequence ID" value="NZ_JACHEX010000001.1"/>
</dbReference>
<dbReference type="InterPro" id="IPR050858">
    <property type="entry name" value="Mal-CoA-ACP_Trans/PKS_FabD"/>
</dbReference>
<comment type="catalytic activity">
    <reaction evidence="3 4">
        <text>holo-[ACP] + malonyl-CoA = malonyl-[ACP] + CoA</text>
        <dbReference type="Rhea" id="RHEA:41792"/>
        <dbReference type="Rhea" id="RHEA-COMP:9623"/>
        <dbReference type="Rhea" id="RHEA-COMP:9685"/>
        <dbReference type="ChEBI" id="CHEBI:57287"/>
        <dbReference type="ChEBI" id="CHEBI:57384"/>
        <dbReference type="ChEBI" id="CHEBI:64479"/>
        <dbReference type="ChEBI" id="CHEBI:78449"/>
        <dbReference type="EC" id="2.3.1.39"/>
    </reaction>
</comment>
<evidence type="ECO:0000256" key="2">
    <source>
        <dbReference type="ARBA" id="ARBA00023315"/>
    </source>
</evidence>
<dbReference type="InterPro" id="IPR014043">
    <property type="entry name" value="Acyl_transferase_dom"/>
</dbReference>
<reference evidence="7 8" key="1">
    <citation type="submission" date="2020-08" db="EMBL/GenBank/DDBJ databases">
        <title>Genomic Encyclopedia of Type Strains, Phase IV (KMG-IV): sequencing the most valuable type-strain genomes for metagenomic binning, comparative biology and taxonomic classification.</title>
        <authorList>
            <person name="Goeker M."/>
        </authorList>
    </citation>
    <scope>NUCLEOTIDE SEQUENCE [LARGE SCALE GENOMIC DNA]</scope>
    <source>
        <strain evidence="7 8">DSM 13481</strain>
    </source>
</reference>
<dbReference type="PIRSF" id="PIRSF000446">
    <property type="entry name" value="Mct"/>
    <property type="match status" value="1"/>
</dbReference>
<dbReference type="PANTHER" id="PTHR42681">
    <property type="entry name" value="MALONYL-COA-ACYL CARRIER PROTEIN TRANSACYLASE, MITOCHONDRIAL"/>
    <property type="match status" value="1"/>
</dbReference>
<organism evidence="7 8">
    <name type="scientific">Thermosipho japonicus</name>
    <dbReference type="NCBI Taxonomy" id="90323"/>
    <lineage>
        <taxon>Bacteria</taxon>
        <taxon>Thermotogati</taxon>
        <taxon>Thermotogota</taxon>
        <taxon>Thermotogae</taxon>
        <taxon>Thermotogales</taxon>
        <taxon>Fervidobacteriaceae</taxon>
        <taxon>Thermosipho</taxon>
    </lineage>
</organism>
<sequence>MKAFLFPGQGSQYSGMAKDFSKYPFWNELSKRAEEVLNIDLINIMNGDEETLKLTENAQPAIFLASFVAFKHLESLGISYNIFAGHSLGEYTAFAAAGVYDFDFGIYLVRKRGEYISQAIEPGKGSMAAVLKISAEKVEELVKNYEGLYVANYNSSTQTVISGLKSSIQKFLEDCKNNGIRATELVVSGPFHTPFLESAREKLSKEIEHVKFKKPKVPIVLNSTAKESSDPEELKYYLLEQIAGPVYWLQSIRRMLELGVKEFVEVGPKNVLSNMLKREKIDIIHFSEIEEIEDSRV</sequence>
<proteinExistence type="inferred from homology"/>
<evidence type="ECO:0000256" key="4">
    <source>
        <dbReference type="PIRNR" id="PIRNR000446"/>
    </source>
</evidence>
<dbReference type="EMBL" id="JACHEX010000001">
    <property type="protein sequence ID" value="MBB6061633.1"/>
    <property type="molecule type" value="Genomic_DNA"/>
</dbReference>
<dbReference type="Gene3D" id="3.40.366.10">
    <property type="entry name" value="Malonyl-Coenzyme A Acyl Carrier Protein, domain 2"/>
    <property type="match status" value="1"/>
</dbReference>
<dbReference type="SMART" id="SM00827">
    <property type="entry name" value="PKS_AT"/>
    <property type="match status" value="1"/>
</dbReference>
<dbReference type="Gene3D" id="3.30.70.250">
    <property type="entry name" value="Malonyl-CoA ACP transacylase, ACP-binding"/>
    <property type="match status" value="1"/>
</dbReference>
<feature type="active site" evidence="5">
    <location>
        <position position="87"/>
    </location>
</feature>
<dbReference type="GO" id="GO:0004314">
    <property type="term" value="F:[acyl-carrier-protein] S-malonyltransferase activity"/>
    <property type="evidence" value="ECO:0007669"/>
    <property type="project" value="UniProtKB-EC"/>
</dbReference>
<comment type="caution">
    <text evidence="7">The sequence shown here is derived from an EMBL/GenBank/DDBJ whole genome shotgun (WGS) entry which is preliminary data.</text>
</comment>
<dbReference type="InterPro" id="IPR016035">
    <property type="entry name" value="Acyl_Trfase/lysoPLipase"/>
</dbReference>
<dbReference type="GO" id="GO:0005829">
    <property type="term" value="C:cytosol"/>
    <property type="evidence" value="ECO:0007669"/>
    <property type="project" value="TreeGrafter"/>
</dbReference>
<feature type="domain" description="Malonyl-CoA:ACP transacylase (MAT)" evidence="6">
    <location>
        <begin position="5"/>
        <end position="283"/>
    </location>
</feature>
<gene>
    <name evidence="7" type="ORF">HNP65_000055</name>
</gene>
<evidence type="ECO:0000259" key="6">
    <source>
        <dbReference type="SMART" id="SM00827"/>
    </source>
</evidence>
<dbReference type="AlphaFoldDB" id="A0A841GPH8"/>
<dbReference type="NCBIfam" id="TIGR00128">
    <property type="entry name" value="fabD"/>
    <property type="match status" value="1"/>
</dbReference>